<name>A0A3P7K239_STRVU</name>
<gene>
    <name evidence="1" type="ORF">SVUK_LOCUS233</name>
</gene>
<reference evidence="1 2" key="1">
    <citation type="submission" date="2018-11" db="EMBL/GenBank/DDBJ databases">
        <authorList>
            <consortium name="Pathogen Informatics"/>
        </authorList>
    </citation>
    <scope>NUCLEOTIDE SEQUENCE [LARGE SCALE GENOMIC DNA]</scope>
</reference>
<accession>A0A3P7K239</accession>
<sequence length="94" mass="10580">MLAVTAALQPLHKDFAQLDFARDSAAWFTIRRLQGLSKIAYNTADSCPDFVNYEKAFDSIETNAIVSALVGHWVDLSYVRTADCYKSCFMTYSI</sequence>
<dbReference type="Proteomes" id="UP000270094">
    <property type="component" value="Unassembled WGS sequence"/>
</dbReference>
<proteinExistence type="predicted"/>
<evidence type="ECO:0008006" key="3">
    <source>
        <dbReference type="Google" id="ProtNLM"/>
    </source>
</evidence>
<keyword evidence="2" id="KW-1185">Reference proteome</keyword>
<protein>
    <recommendedName>
        <fullName evidence="3">Reverse transcriptase domain-containing protein</fullName>
    </recommendedName>
</protein>
<dbReference type="OrthoDB" id="5905164at2759"/>
<dbReference type="AlphaFoldDB" id="A0A3P7K239"/>
<evidence type="ECO:0000313" key="2">
    <source>
        <dbReference type="Proteomes" id="UP000270094"/>
    </source>
</evidence>
<organism evidence="1 2">
    <name type="scientific">Strongylus vulgaris</name>
    <name type="common">Blood worm</name>
    <dbReference type="NCBI Taxonomy" id="40348"/>
    <lineage>
        <taxon>Eukaryota</taxon>
        <taxon>Metazoa</taxon>
        <taxon>Ecdysozoa</taxon>
        <taxon>Nematoda</taxon>
        <taxon>Chromadorea</taxon>
        <taxon>Rhabditida</taxon>
        <taxon>Rhabditina</taxon>
        <taxon>Rhabditomorpha</taxon>
        <taxon>Strongyloidea</taxon>
        <taxon>Strongylidae</taxon>
        <taxon>Strongylus</taxon>
    </lineage>
</organism>
<dbReference type="EMBL" id="UYYB01000342">
    <property type="protein sequence ID" value="VDM65235.1"/>
    <property type="molecule type" value="Genomic_DNA"/>
</dbReference>
<evidence type="ECO:0000313" key="1">
    <source>
        <dbReference type="EMBL" id="VDM65235.1"/>
    </source>
</evidence>